<reference evidence="1 2" key="1">
    <citation type="submission" date="2021-06" db="EMBL/GenBank/DDBJ databases">
        <authorList>
            <person name="Palmer J.M."/>
        </authorList>
    </citation>
    <scope>NUCLEOTIDE SEQUENCE [LARGE SCALE GENOMIC DNA]</scope>
    <source>
        <strain evidence="1 2">CL_MEX2019</strain>
        <tissue evidence="1">Muscle</tissue>
    </source>
</reference>
<dbReference type="Proteomes" id="UP001352852">
    <property type="component" value="Unassembled WGS sequence"/>
</dbReference>
<dbReference type="EMBL" id="JAHUTJ010016783">
    <property type="protein sequence ID" value="MED6270166.1"/>
    <property type="molecule type" value="Genomic_DNA"/>
</dbReference>
<evidence type="ECO:0000313" key="2">
    <source>
        <dbReference type="Proteomes" id="UP001352852"/>
    </source>
</evidence>
<name>A0ABU7D756_9TELE</name>
<accession>A0ABU7D756</accession>
<comment type="caution">
    <text evidence="1">The sequence shown here is derived from an EMBL/GenBank/DDBJ whole genome shotgun (WGS) entry which is preliminary data.</text>
</comment>
<organism evidence="1 2">
    <name type="scientific">Characodon lateralis</name>
    <dbReference type="NCBI Taxonomy" id="208331"/>
    <lineage>
        <taxon>Eukaryota</taxon>
        <taxon>Metazoa</taxon>
        <taxon>Chordata</taxon>
        <taxon>Craniata</taxon>
        <taxon>Vertebrata</taxon>
        <taxon>Euteleostomi</taxon>
        <taxon>Actinopterygii</taxon>
        <taxon>Neopterygii</taxon>
        <taxon>Teleostei</taxon>
        <taxon>Neoteleostei</taxon>
        <taxon>Acanthomorphata</taxon>
        <taxon>Ovalentaria</taxon>
        <taxon>Atherinomorphae</taxon>
        <taxon>Cyprinodontiformes</taxon>
        <taxon>Goodeidae</taxon>
        <taxon>Characodon</taxon>
    </lineage>
</organism>
<sequence>MENRLSFQFQRGSRTNRLRLQSPKDSATDLPGSAVDLQGVSADLHGVIVGSSSFCTTLLSSTMVPGLLSYTVLTSLFVGSPGPAAGLLTSLFVGSSGFVADRLNSVSARDDLLAVSINSVSARDGFPAVDLNSASAWGDLCPWF</sequence>
<protein>
    <submittedName>
        <fullName evidence="1">Uncharacterized protein</fullName>
    </submittedName>
</protein>
<proteinExistence type="predicted"/>
<gene>
    <name evidence="1" type="ORF">CHARACLAT_007176</name>
</gene>
<keyword evidence="2" id="KW-1185">Reference proteome</keyword>
<evidence type="ECO:0000313" key="1">
    <source>
        <dbReference type="EMBL" id="MED6270166.1"/>
    </source>
</evidence>